<keyword evidence="2" id="KW-1185">Reference proteome</keyword>
<sequence length="230" mass="24566">MKLIYALTSDSAGLLLSEALRESLRAAGATDVQANVPDPAFAEAMALQSFPEKVTGLLTVWGEDEAAITSAVTVAVTDALGLDALVGGWEVEERVPLTPPSVPDGERVASMANLALLRKPADLPYADWLAHWHGPHTTVAIETQDTFGYVQNRVLHAVLAPSAASEQVAAIVEELFHEAAATDLHVFYGSGGDKAELKRRLSEMMASIAVFGADRDLELVNTARYSWKLG</sequence>
<accession>A0ABN1TJY6</accession>
<comment type="caution">
    <text evidence="1">The sequence shown here is derived from an EMBL/GenBank/DDBJ whole genome shotgun (WGS) entry which is preliminary data.</text>
</comment>
<dbReference type="Proteomes" id="UP001501581">
    <property type="component" value="Unassembled WGS sequence"/>
</dbReference>
<dbReference type="RefSeq" id="WP_343990287.1">
    <property type="nucleotide sequence ID" value="NZ_BAAALG010000001.1"/>
</dbReference>
<dbReference type="EMBL" id="BAAALG010000001">
    <property type="protein sequence ID" value="GAA1090701.1"/>
    <property type="molecule type" value="Genomic_DNA"/>
</dbReference>
<proteinExistence type="predicted"/>
<dbReference type="SUPFAM" id="SSF54909">
    <property type="entry name" value="Dimeric alpha+beta barrel"/>
    <property type="match status" value="1"/>
</dbReference>
<name>A0ABN1TJY6_9ACTN</name>
<organism evidence="1 2">
    <name type="scientific">Nocardioides dubius</name>
    <dbReference type="NCBI Taxonomy" id="317019"/>
    <lineage>
        <taxon>Bacteria</taxon>
        <taxon>Bacillati</taxon>
        <taxon>Actinomycetota</taxon>
        <taxon>Actinomycetes</taxon>
        <taxon>Propionibacteriales</taxon>
        <taxon>Nocardioidaceae</taxon>
        <taxon>Nocardioides</taxon>
    </lineage>
</organism>
<protein>
    <submittedName>
        <fullName evidence="1">EthD domain-containing protein</fullName>
    </submittedName>
</protein>
<gene>
    <name evidence="1" type="ORF">GCM10009668_01630</name>
</gene>
<reference evidence="1 2" key="1">
    <citation type="journal article" date="2019" name="Int. J. Syst. Evol. Microbiol.">
        <title>The Global Catalogue of Microorganisms (GCM) 10K type strain sequencing project: providing services to taxonomists for standard genome sequencing and annotation.</title>
        <authorList>
            <consortium name="The Broad Institute Genomics Platform"/>
            <consortium name="The Broad Institute Genome Sequencing Center for Infectious Disease"/>
            <person name="Wu L."/>
            <person name="Ma J."/>
        </authorList>
    </citation>
    <scope>NUCLEOTIDE SEQUENCE [LARGE SCALE GENOMIC DNA]</scope>
    <source>
        <strain evidence="1 2">JCM 13008</strain>
    </source>
</reference>
<dbReference type="InterPro" id="IPR011008">
    <property type="entry name" value="Dimeric_a/b-barrel"/>
</dbReference>
<evidence type="ECO:0000313" key="1">
    <source>
        <dbReference type="EMBL" id="GAA1090701.1"/>
    </source>
</evidence>
<evidence type="ECO:0000313" key="2">
    <source>
        <dbReference type="Proteomes" id="UP001501581"/>
    </source>
</evidence>